<protein>
    <submittedName>
        <fullName evidence="1">Uncharacterized protein</fullName>
    </submittedName>
</protein>
<proteinExistence type="predicted"/>
<evidence type="ECO:0000313" key="1">
    <source>
        <dbReference type="EMBL" id="MPN17925.1"/>
    </source>
</evidence>
<comment type="caution">
    <text evidence="1">The sequence shown here is derived from an EMBL/GenBank/DDBJ whole genome shotgun (WGS) entry which is preliminary data.</text>
</comment>
<gene>
    <name evidence="1" type="ORF">SDC9_165282</name>
</gene>
<sequence length="134" mass="14736">MHEIFSLVPFDDLSGTLRAENRIRRMIRVPLRVIAKGSNRLILIRARRESIEAEAQSARAMGIFPKISGISAHEGYGGSAHDQRHISVILLQSDAFPVTLQVIHRPAHSGGGQFQPDAVPGLQELAFCLHQPLA</sequence>
<reference evidence="1" key="1">
    <citation type="submission" date="2019-08" db="EMBL/GenBank/DDBJ databases">
        <authorList>
            <person name="Kucharzyk K."/>
            <person name="Murdoch R.W."/>
            <person name="Higgins S."/>
            <person name="Loffler F."/>
        </authorList>
    </citation>
    <scope>NUCLEOTIDE SEQUENCE</scope>
</reference>
<organism evidence="1">
    <name type="scientific">bioreactor metagenome</name>
    <dbReference type="NCBI Taxonomy" id="1076179"/>
    <lineage>
        <taxon>unclassified sequences</taxon>
        <taxon>metagenomes</taxon>
        <taxon>ecological metagenomes</taxon>
    </lineage>
</organism>
<accession>A0A645FTY2</accession>
<dbReference type="EMBL" id="VSSQ01065165">
    <property type="protein sequence ID" value="MPN17925.1"/>
    <property type="molecule type" value="Genomic_DNA"/>
</dbReference>
<name>A0A645FTY2_9ZZZZ</name>
<dbReference type="AlphaFoldDB" id="A0A645FTY2"/>